<evidence type="ECO:0000256" key="1">
    <source>
        <dbReference type="SAM" id="Phobius"/>
    </source>
</evidence>
<organism evidence="2">
    <name type="scientific">Solumvirus sp</name>
    <dbReference type="NCBI Taxonomy" id="2487773"/>
    <lineage>
        <taxon>Viruses</taxon>
        <taxon>Pithoviruses</taxon>
    </lineage>
</organism>
<accession>A0A3G5AGC6</accession>
<dbReference type="EMBL" id="MK072500">
    <property type="protein sequence ID" value="AYV86276.1"/>
    <property type="molecule type" value="Genomic_DNA"/>
</dbReference>
<feature type="transmembrane region" description="Helical" evidence="1">
    <location>
        <begin position="7"/>
        <end position="29"/>
    </location>
</feature>
<keyword evidence="1" id="KW-0472">Membrane</keyword>
<evidence type="ECO:0000313" key="2">
    <source>
        <dbReference type="EMBL" id="AYV86276.1"/>
    </source>
</evidence>
<protein>
    <submittedName>
        <fullName evidence="2">Uncharacterized protein</fullName>
    </submittedName>
</protein>
<proteinExistence type="predicted"/>
<name>A0A3G5AGC6_9VIRU</name>
<sequence>MTGDQVFAIVVAIFLFILFIVLVANASYFSKFTKNPSNGITSSNATALVWVNGILAFITAILFFVALFRSFKSGAQREALYKEYLGVGNL</sequence>
<gene>
    <name evidence="2" type="ORF">Solumvirus3_12</name>
</gene>
<keyword evidence="1" id="KW-0812">Transmembrane</keyword>
<keyword evidence="1" id="KW-1133">Transmembrane helix</keyword>
<feature type="transmembrane region" description="Helical" evidence="1">
    <location>
        <begin position="49"/>
        <end position="68"/>
    </location>
</feature>
<reference evidence="2" key="1">
    <citation type="submission" date="2018-10" db="EMBL/GenBank/DDBJ databases">
        <title>Hidden diversity of soil giant viruses.</title>
        <authorList>
            <person name="Schulz F."/>
            <person name="Alteio L."/>
            <person name="Goudeau D."/>
            <person name="Ryan E.M."/>
            <person name="Malmstrom R.R."/>
            <person name="Blanchard J."/>
            <person name="Woyke T."/>
        </authorList>
    </citation>
    <scope>NUCLEOTIDE SEQUENCE</scope>
    <source>
        <strain evidence="2">SMV1</strain>
    </source>
</reference>